<dbReference type="AlphaFoldDB" id="A0A4U5WWJ0"/>
<sequence length="71" mass="7405">MREPEVIALVLRDRNEAGRWAEGSHTADTVYDRRHGAGTRDPLVAVPLYGGPAHAAVADARPGTGAEGDAG</sequence>
<evidence type="ECO:0000313" key="1">
    <source>
        <dbReference type="EMBL" id="TKT06640.1"/>
    </source>
</evidence>
<dbReference type="Proteomes" id="UP000308632">
    <property type="component" value="Unassembled WGS sequence"/>
</dbReference>
<accession>A0A4U5WWJ0</accession>
<gene>
    <name evidence="1" type="ORF">E4U92_26725</name>
</gene>
<dbReference type="EMBL" id="SZPR01000021">
    <property type="protein sequence ID" value="TKT06640.1"/>
    <property type="molecule type" value="Genomic_DNA"/>
</dbReference>
<evidence type="ECO:0000313" key="2">
    <source>
        <dbReference type="Proteomes" id="UP000308632"/>
    </source>
</evidence>
<reference evidence="1 2" key="1">
    <citation type="submission" date="2019-04" db="EMBL/GenBank/DDBJ databases">
        <title>Streptomyces lasaliensis sp.nov., an Actinomycete isolated from soil which produces the polyether antibiotic lasalocid.</title>
        <authorList>
            <person name="Erwin G."/>
            <person name="Haber C."/>
        </authorList>
    </citation>
    <scope>NUCLEOTIDE SEQUENCE [LARGE SCALE GENOMIC DNA]</scope>
    <source>
        <strain evidence="1 2">DSM 40089</strain>
    </source>
</reference>
<proteinExistence type="predicted"/>
<comment type="caution">
    <text evidence="1">The sequence shown here is derived from an EMBL/GenBank/DDBJ whole genome shotgun (WGS) entry which is preliminary data.</text>
</comment>
<protein>
    <submittedName>
        <fullName evidence="1">Uncharacterized protein</fullName>
    </submittedName>
</protein>
<dbReference type="RefSeq" id="WP_137303014.1">
    <property type="nucleotide sequence ID" value="NZ_BMVD01000022.1"/>
</dbReference>
<name>A0A4U5WWJ0_STRGB</name>
<organism evidence="1 2">
    <name type="scientific">Streptomyces galbus</name>
    <dbReference type="NCBI Taxonomy" id="33898"/>
    <lineage>
        <taxon>Bacteria</taxon>
        <taxon>Bacillati</taxon>
        <taxon>Actinomycetota</taxon>
        <taxon>Actinomycetes</taxon>
        <taxon>Kitasatosporales</taxon>
        <taxon>Streptomycetaceae</taxon>
        <taxon>Streptomyces</taxon>
    </lineage>
</organism>